<protein>
    <submittedName>
        <fullName evidence="1">Uncharacterized protein</fullName>
    </submittedName>
</protein>
<reference evidence="1" key="1">
    <citation type="journal article" date="2020" name="Nature">
        <title>Giant virus diversity and host interactions through global metagenomics.</title>
        <authorList>
            <person name="Schulz F."/>
            <person name="Roux S."/>
            <person name="Paez-Espino D."/>
            <person name="Jungbluth S."/>
            <person name="Walsh D.A."/>
            <person name="Denef V.J."/>
            <person name="McMahon K.D."/>
            <person name="Konstantinidis K.T."/>
            <person name="Eloe-Fadrosh E.A."/>
            <person name="Kyrpides N.C."/>
            <person name="Woyke T."/>
        </authorList>
    </citation>
    <scope>NUCLEOTIDE SEQUENCE</scope>
    <source>
        <strain evidence="1">GVMAG-M-3300023184-17</strain>
    </source>
</reference>
<sequence>MVCKGNVRCLEDPSCYLTRQTAKRRAYCRKRLGKRTCRGRRLDECVSERCMATKGPQRYYCRKRYTKRN</sequence>
<dbReference type="AlphaFoldDB" id="A0A6C0HYF0"/>
<proteinExistence type="predicted"/>
<organism evidence="1">
    <name type="scientific">viral metagenome</name>
    <dbReference type="NCBI Taxonomy" id="1070528"/>
    <lineage>
        <taxon>unclassified sequences</taxon>
        <taxon>metagenomes</taxon>
        <taxon>organismal metagenomes</taxon>
    </lineage>
</organism>
<accession>A0A6C0HYF0</accession>
<dbReference type="EMBL" id="MN740042">
    <property type="protein sequence ID" value="QHT85549.1"/>
    <property type="molecule type" value="Genomic_DNA"/>
</dbReference>
<name>A0A6C0HYF0_9ZZZZ</name>
<evidence type="ECO:0000313" key="1">
    <source>
        <dbReference type="EMBL" id="QHT85549.1"/>
    </source>
</evidence>